<feature type="region of interest" description="Disordered" evidence="1">
    <location>
        <begin position="13"/>
        <end position="53"/>
    </location>
</feature>
<organism evidence="2 3">
    <name type="scientific">Trifolium medium</name>
    <dbReference type="NCBI Taxonomy" id="97028"/>
    <lineage>
        <taxon>Eukaryota</taxon>
        <taxon>Viridiplantae</taxon>
        <taxon>Streptophyta</taxon>
        <taxon>Embryophyta</taxon>
        <taxon>Tracheophyta</taxon>
        <taxon>Spermatophyta</taxon>
        <taxon>Magnoliopsida</taxon>
        <taxon>eudicotyledons</taxon>
        <taxon>Gunneridae</taxon>
        <taxon>Pentapetalae</taxon>
        <taxon>rosids</taxon>
        <taxon>fabids</taxon>
        <taxon>Fabales</taxon>
        <taxon>Fabaceae</taxon>
        <taxon>Papilionoideae</taxon>
        <taxon>50 kb inversion clade</taxon>
        <taxon>NPAAA clade</taxon>
        <taxon>Hologalegina</taxon>
        <taxon>IRL clade</taxon>
        <taxon>Trifolieae</taxon>
        <taxon>Trifolium</taxon>
    </lineage>
</organism>
<evidence type="ECO:0000313" key="3">
    <source>
        <dbReference type="Proteomes" id="UP000265520"/>
    </source>
</evidence>
<comment type="caution">
    <text evidence="2">The sequence shown here is derived from an EMBL/GenBank/DDBJ whole genome shotgun (WGS) entry which is preliminary data.</text>
</comment>
<name>A0A392NG42_9FABA</name>
<evidence type="ECO:0000313" key="2">
    <source>
        <dbReference type="EMBL" id="MCH97504.1"/>
    </source>
</evidence>
<dbReference type="AlphaFoldDB" id="A0A392NG42"/>
<protein>
    <submittedName>
        <fullName evidence="2">Uncharacterized protein</fullName>
    </submittedName>
</protein>
<dbReference type="Proteomes" id="UP000265520">
    <property type="component" value="Unassembled WGS sequence"/>
</dbReference>
<sequence>MGGFRITSTVTVALTNSKHKEPAAERKDPELQNGGRENETTERKETEVKPYLG</sequence>
<gene>
    <name evidence="2" type="ORF">A2U01_0018499</name>
</gene>
<reference evidence="2 3" key="1">
    <citation type="journal article" date="2018" name="Front. Plant Sci.">
        <title>Red Clover (Trifolium pratense) and Zigzag Clover (T. medium) - A Picture of Genomic Similarities and Differences.</title>
        <authorList>
            <person name="Dluhosova J."/>
            <person name="Istvanek J."/>
            <person name="Nedelnik J."/>
            <person name="Repkova J."/>
        </authorList>
    </citation>
    <scope>NUCLEOTIDE SEQUENCE [LARGE SCALE GENOMIC DNA]</scope>
    <source>
        <strain evidence="3">cv. 10/8</strain>
        <tissue evidence="2">Leaf</tissue>
    </source>
</reference>
<keyword evidence="3" id="KW-1185">Reference proteome</keyword>
<proteinExistence type="predicted"/>
<feature type="compositionally biased region" description="Basic and acidic residues" evidence="1">
    <location>
        <begin position="18"/>
        <end position="53"/>
    </location>
</feature>
<accession>A0A392NG42</accession>
<dbReference type="EMBL" id="LXQA010035121">
    <property type="protein sequence ID" value="MCH97504.1"/>
    <property type="molecule type" value="Genomic_DNA"/>
</dbReference>
<evidence type="ECO:0000256" key="1">
    <source>
        <dbReference type="SAM" id="MobiDB-lite"/>
    </source>
</evidence>